<comment type="similarity">
    <text evidence="1">Belongs to the ComF/GntX family.</text>
</comment>
<dbReference type="CDD" id="cd06223">
    <property type="entry name" value="PRTases_typeI"/>
    <property type="match status" value="1"/>
</dbReference>
<feature type="domain" description="Double zinc ribbon" evidence="3">
    <location>
        <begin position="24"/>
        <end position="75"/>
    </location>
</feature>
<evidence type="ECO:0000313" key="4">
    <source>
        <dbReference type="EMBL" id="GGE52797.1"/>
    </source>
</evidence>
<evidence type="ECO:0000256" key="1">
    <source>
        <dbReference type="ARBA" id="ARBA00008007"/>
    </source>
</evidence>
<organism evidence="4 5">
    <name type="scientific">Agaricicola taiwanensis</name>
    <dbReference type="NCBI Taxonomy" id="591372"/>
    <lineage>
        <taxon>Bacteria</taxon>
        <taxon>Pseudomonadati</taxon>
        <taxon>Pseudomonadota</taxon>
        <taxon>Alphaproteobacteria</taxon>
        <taxon>Rhodobacterales</taxon>
        <taxon>Paracoccaceae</taxon>
        <taxon>Agaricicola</taxon>
    </lineage>
</organism>
<dbReference type="InterPro" id="IPR044005">
    <property type="entry name" value="DZR_2"/>
</dbReference>
<dbReference type="AlphaFoldDB" id="A0A8J2YLA7"/>
<dbReference type="PANTHER" id="PTHR47505:SF1">
    <property type="entry name" value="DNA UTILIZATION PROTEIN YHGH"/>
    <property type="match status" value="1"/>
</dbReference>
<evidence type="ECO:0000313" key="5">
    <source>
        <dbReference type="Proteomes" id="UP000602745"/>
    </source>
</evidence>
<proteinExistence type="inferred from homology"/>
<dbReference type="EMBL" id="BMCP01000005">
    <property type="protein sequence ID" value="GGE52797.1"/>
    <property type="molecule type" value="Genomic_DNA"/>
</dbReference>
<dbReference type="InterPro" id="IPR051910">
    <property type="entry name" value="ComF/GntX_DNA_util-trans"/>
</dbReference>
<dbReference type="InterPro" id="IPR029057">
    <property type="entry name" value="PRTase-like"/>
</dbReference>
<feature type="domain" description="Phosphoribosyltransferase" evidence="2">
    <location>
        <begin position="167"/>
        <end position="249"/>
    </location>
</feature>
<sequence length="255" mass="27748">MDDAAPAYSRALRLAARLGRLAYRFVLPPVCLACERPVGSEGALCTTCWRETDFIDAPCCDRLGIPLPPGMLPGAVSLQAFSNPPKFDRARAAMRYDGAARRLVHRLKYGDRPDLAPAIARWMARAGREVLEEADLLVPVPLHWTRMMGRRFNQAGELARALSRETGIPYAPEVLSRVRRTSRQVGLSASERGKNLHGAMKVTEAGLLAVHRRNIVLVDDVLTTGATLNAAAHALRRAGAERVDAVVAAVVADRA</sequence>
<dbReference type="SUPFAM" id="SSF53271">
    <property type="entry name" value="PRTase-like"/>
    <property type="match status" value="1"/>
</dbReference>
<protein>
    <submittedName>
        <fullName evidence="4">Amidophosphoribosyltransferase</fullName>
    </submittedName>
</protein>
<keyword evidence="5" id="KW-1185">Reference proteome</keyword>
<comment type="caution">
    <text evidence="4">The sequence shown here is derived from an EMBL/GenBank/DDBJ whole genome shotgun (WGS) entry which is preliminary data.</text>
</comment>
<evidence type="ECO:0000259" key="3">
    <source>
        <dbReference type="Pfam" id="PF18912"/>
    </source>
</evidence>
<reference evidence="4" key="1">
    <citation type="journal article" date="2014" name="Int. J. Syst. Evol. Microbiol.">
        <title>Complete genome sequence of Corynebacterium casei LMG S-19264T (=DSM 44701T), isolated from a smear-ripened cheese.</title>
        <authorList>
            <consortium name="US DOE Joint Genome Institute (JGI-PGF)"/>
            <person name="Walter F."/>
            <person name="Albersmeier A."/>
            <person name="Kalinowski J."/>
            <person name="Ruckert C."/>
        </authorList>
    </citation>
    <scope>NUCLEOTIDE SEQUENCE</scope>
    <source>
        <strain evidence="4">CCM 7684</strain>
    </source>
</reference>
<dbReference type="Proteomes" id="UP000602745">
    <property type="component" value="Unassembled WGS sequence"/>
</dbReference>
<evidence type="ECO:0000259" key="2">
    <source>
        <dbReference type="Pfam" id="PF00156"/>
    </source>
</evidence>
<reference evidence="4" key="2">
    <citation type="submission" date="2020-09" db="EMBL/GenBank/DDBJ databases">
        <authorList>
            <person name="Sun Q."/>
            <person name="Sedlacek I."/>
        </authorList>
    </citation>
    <scope>NUCLEOTIDE SEQUENCE</scope>
    <source>
        <strain evidence="4">CCM 7684</strain>
    </source>
</reference>
<dbReference type="Gene3D" id="3.40.50.2020">
    <property type="match status" value="1"/>
</dbReference>
<dbReference type="InterPro" id="IPR000836">
    <property type="entry name" value="PRTase_dom"/>
</dbReference>
<dbReference type="RefSeq" id="WP_188410855.1">
    <property type="nucleotide sequence ID" value="NZ_BMCP01000005.1"/>
</dbReference>
<name>A0A8J2YLA7_9RHOB</name>
<dbReference type="Pfam" id="PF18912">
    <property type="entry name" value="DZR_2"/>
    <property type="match status" value="1"/>
</dbReference>
<gene>
    <name evidence="4" type="primary">comF</name>
    <name evidence="4" type="ORF">GCM10007276_32270</name>
</gene>
<dbReference type="PANTHER" id="PTHR47505">
    <property type="entry name" value="DNA UTILIZATION PROTEIN YHGH"/>
    <property type="match status" value="1"/>
</dbReference>
<dbReference type="Pfam" id="PF00156">
    <property type="entry name" value="Pribosyltran"/>
    <property type="match status" value="1"/>
</dbReference>
<accession>A0A8J2YLA7</accession>